<dbReference type="AlphaFoldDB" id="A0AAQ3Q0Q7"/>
<dbReference type="SMART" id="SM00184">
    <property type="entry name" value="RING"/>
    <property type="match status" value="1"/>
</dbReference>
<dbReference type="InterPro" id="IPR039525">
    <property type="entry name" value="RNF126-like_zinc-ribbon"/>
</dbReference>
<comment type="pathway">
    <text evidence="2">Protein modification; protein ubiquitination.</text>
</comment>
<feature type="region of interest" description="Disordered" evidence="10">
    <location>
        <begin position="310"/>
        <end position="340"/>
    </location>
</feature>
<dbReference type="Pfam" id="PF13639">
    <property type="entry name" value="zf-RING_2"/>
    <property type="match status" value="1"/>
</dbReference>
<evidence type="ECO:0000256" key="9">
    <source>
        <dbReference type="PROSITE-ProRule" id="PRU00175"/>
    </source>
</evidence>
<accession>A0AAQ3Q0Q7</accession>
<name>A0AAQ3Q0Q7_9LILI</name>
<dbReference type="InterPro" id="IPR001841">
    <property type="entry name" value="Znf_RING"/>
</dbReference>
<keyword evidence="13" id="KW-1185">Reference proteome</keyword>
<dbReference type="FunFam" id="3.30.40.10:FF:000069">
    <property type="entry name" value="E3 ubiquitin-protein ligase RNF115"/>
    <property type="match status" value="1"/>
</dbReference>
<evidence type="ECO:0000313" key="13">
    <source>
        <dbReference type="Proteomes" id="UP001327560"/>
    </source>
</evidence>
<dbReference type="GO" id="GO:0005737">
    <property type="term" value="C:cytoplasm"/>
    <property type="evidence" value="ECO:0007669"/>
    <property type="project" value="TreeGrafter"/>
</dbReference>
<keyword evidence="4" id="KW-0808">Transferase</keyword>
<dbReference type="Gene3D" id="3.30.40.10">
    <property type="entry name" value="Zinc/RING finger domain, C3HC4 (zinc finger)"/>
    <property type="match status" value="1"/>
</dbReference>
<evidence type="ECO:0000256" key="10">
    <source>
        <dbReference type="SAM" id="MobiDB-lite"/>
    </source>
</evidence>
<protein>
    <recommendedName>
        <fullName evidence="3">RING-type E3 ubiquitin transferase</fullName>
        <ecNumber evidence="3">2.3.2.27</ecNumber>
    </recommendedName>
</protein>
<comment type="catalytic activity">
    <reaction evidence="1">
        <text>S-ubiquitinyl-[E2 ubiquitin-conjugating enzyme]-L-cysteine + [acceptor protein]-L-lysine = [E2 ubiquitin-conjugating enzyme]-L-cysteine + N(6)-ubiquitinyl-[acceptor protein]-L-lysine.</text>
        <dbReference type="EC" id="2.3.2.27"/>
    </reaction>
</comment>
<feature type="compositionally biased region" description="Basic and acidic residues" evidence="10">
    <location>
        <begin position="329"/>
        <end position="340"/>
    </location>
</feature>
<dbReference type="Proteomes" id="UP001327560">
    <property type="component" value="Chromosome 1"/>
</dbReference>
<keyword evidence="6 9" id="KW-0863">Zinc-finger</keyword>
<dbReference type="PROSITE" id="PS50089">
    <property type="entry name" value="ZF_RING_2"/>
    <property type="match status" value="1"/>
</dbReference>
<dbReference type="Pfam" id="PF14369">
    <property type="entry name" value="Zn_ribbon_19"/>
    <property type="match status" value="1"/>
</dbReference>
<gene>
    <name evidence="12" type="ORF">Cni_G00633</name>
</gene>
<feature type="compositionally biased region" description="Low complexity" evidence="10">
    <location>
        <begin position="67"/>
        <end position="93"/>
    </location>
</feature>
<dbReference type="InterPro" id="IPR013083">
    <property type="entry name" value="Znf_RING/FYVE/PHD"/>
</dbReference>
<keyword evidence="5" id="KW-0479">Metal-binding</keyword>
<keyword evidence="8" id="KW-0862">Zinc</keyword>
<evidence type="ECO:0000256" key="1">
    <source>
        <dbReference type="ARBA" id="ARBA00000900"/>
    </source>
</evidence>
<evidence type="ECO:0000256" key="5">
    <source>
        <dbReference type="ARBA" id="ARBA00022723"/>
    </source>
</evidence>
<dbReference type="EC" id="2.3.2.27" evidence="3"/>
<feature type="domain" description="RING-type" evidence="11">
    <location>
        <begin position="179"/>
        <end position="220"/>
    </location>
</feature>
<evidence type="ECO:0000313" key="12">
    <source>
        <dbReference type="EMBL" id="WOK91942.1"/>
    </source>
</evidence>
<evidence type="ECO:0000256" key="2">
    <source>
        <dbReference type="ARBA" id="ARBA00004906"/>
    </source>
</evidence>
<evidence type="ECO:0000256" key="7">
    <source>
        <dbReference type="ARBA" id="ARBA00022786"/>
    </source>
</evidence>
<reference evidence="12 13" key="1">
    <citation type="submission" date="2023-10" db="EMBL/GenBank/DDBJ databases">
        <title>Chromosome-scale genome assembly provides insights into flower coloration mechanisms of Canna indica.</title>
        <authorList>
            <person name="Li C."/>
        </authorList>
    </citation>
    <scope>NUCLEOTIDE SEQUENCE [LARGE SCALE GENOMIC DNA]</scope>
    <source>
        <tissue evidence="12">Flower</tissue>
    </source>
</reference>
<feature type="region of interest" description="Disordered" evidence="10">
    <location>
        <begin position="67"/>
        <end position="115"/>
    </location>
</feature>
<keyword evidence="7" id="KW-0833">Ubl conjugation pathway</keyword>
<evidence type="ECO:0000256" key="8">
    <source>
        <dbReference type="ARBA" id="ARBA00022833"/>
    </source>
</evidence>
<dbReference type="PANTHER" id="PTHR15710">
    <property type="entry name" value="E3 UBIQUITIN-PROTEIN LIGASE PRAJA"/>
    <property type="match status" value="1"/>
</dbReference>
<dbReference type="GO" id="GO:0061630">
    <property type="term" value="F:ubiquitin protein ligase activity"/>
    <property type="evidence" value="ECO:0007669"/>
    <property type="project" value="UniProtKB-EC"/>
</dbReference>
<evidence type="ECO:0000256" key="3">
    <source>
        <dbReference type="ARBA" id="ARBA00012483"/>
    </source>
</evidence>
<evidence type="ECO:0000256" key="4">
    <source>
        <dbReference type="ARBA" id="ARBA00022679"/>
    </source>
</evidence>
<dbReference type="GO" id="GO:0000209">
    <property type="term" value="P:protein polyubiquitination"/>
    <property type="evidence" value="ECO:0007669"/>
    <property type="project" value="UniProtKB-ARBA"/>
</dbReference>
<evidence type="ECO:0000259" key="11">
    <source>
        <dbReference type="PROSITE" id="PS50089"/>
    </source>
</evidence>
<sequence length="340" mass="35692">MSSAASPTSDDGGATLCSSATAIACPPVMYWCHECDMGVTLLPSRSPLICPDCSRSDFLEEMELPQPSLHLSSSSPSSSAAFAPSPQSLPLALTDSDDNDDDGGDSVSDFDNRHRPASARAARLRRLIDQLVDGGGGDDPIPLLPSPGIPGPSPAPAASIDALPTIFISDADAGALPTCAVCKDEFILHSPARRLPCSHLYHSDCIVPWLSLHNSCPICRSPLPSPDETSGGALGTGYPLRDLIDGDVDDDDELAQALSAADDEALVLTAALWQVRRQHRLSFPVRHPASAALNAALIQMAHGDVTLDDDGETHTSECPVEGDGAAMGGRRDAEDYTRHI</sequence>
<feature type="compositionally biased region" description="Acidic residues" evidence="10">
    <location>
        <begin position="95"/>
        <end position="104"/>
    </location>
</feature>
<evidence type="ECO:0000256" key="6">
    <source>
        <dbReference type="ARBA" id="ARBA00022771"/>
    </source>
</evidence>
<dbReference type="PANTHER" id="PTHR15710:SF230">
    <property type="entry name" value="OS08G0464400 PROTEIN"/>
    <property type="match status" value="1"/>
</dbReference>
<dbReference type="EMBL" id="CP136890">
    <property type="protein sequence ID" value="WOK91942.1"/>
    <property type="molecule type" value="Genomic_DNA"/>
</dbReference>
<proteinExistence type="predicted"/>
<dbReference type="GO" id="GO:0008270">
    <property type="term" value="F:zinc ion binding"/>
    <property type="evidence" value="ECO:0007669"/>
    <property type="project" value="UniProtKB-KW"/>
</dbReference>
<dbReference type="SUPFAM" id="SSF57850">
    <property type="entry name" value="RING/U-box"/>
    <property type="match status" value="1"/>
</dbReference>
<organism evidence="12 13">
    <name type="scientific">Canna indica</name>
    <name type="common">Indian-shot</name>
    <dbReference type="NCBI Taxonomy" id="4628"/>
    <lineage>
        <taxon>Eukaryota</taxon>
        <taxon>Viridiplantae</taxon>
        <taxon>Streptophyta</taxon>
        <taxon>Embryophyta</taxon>
        <taxon>Tracheophyta</taxon>
        <taxon>Spermatophyta</taxon>
        <taxon>Magnoliopsida</taxon>
        <taxon>Liliopsida</taxon>
        <taxon>Zingiberales</taxon>
        <taxon>Cannaceae</taxon>
        <taxon>Canna</taxon>
    </lineage>
</organism>